<dbReference type="InterPro" id="IPR047589">
    <property type="entry name" value="DUF11_rpt"/>
</dbReference>
<dbReference type="STRING" id="279058.LT85_3731"/>
<evidence type="ECO:0000313" key="2">
    <source>
        <dbReference type="Proteomes" id="UP000030302"/>
    </source>
</evidence>
<dbReference type="KEGG" id="care:LT85_3731"/>
<accession>A0A0A1FGZ8</accession>
<organism evidence="1 2">
    <name type="scientific">Collimonas arenae</name>
    <dbReference type="NCBI Taxonomy" id="279058"/>
    <lineage>
        <taxon>Bacteria</taxon>
        <taxon>Pseudomonadati</taxon>
        <taxon>Pseudomonadota</taxon>
        <taxon>Betaproteobacteria</taxon>
        <taxon>Burkholderiales</taxon>
        <taxon>Oxalobacteraceae</taxon>
        <taxon>Collimonas</taxon>
    </lineage>
</organism>
<dbReference type="HOGENOM" id="CLU_009369_1_0_4"/>
<evidence type="ECO:0008006" key="3">
    <source>
        <dbReference type="Google" id="ProtNLM"/>
    </source>
</evidence>
<proteinExistence type="predicted"/>
<dbReference type="EMBL" id="CP009962">
    <property type="protein sequence ID" value="AIY42889.1"/>
    <property type="molecule type" value="Genomic_DNA"/>
</dbReference>
<gene>
    <name evidence="1" type="ORF">LT85_3731</name>
</gene>
<sequence>MGFFLGTPTAFAAAPPANTVIGNQASASYSDPNGNTQLATSNLVQTTVQQVGSFLLDTVNQVTTTVINTKTGAAGTTVYAPHTLTNTGNGADGFNITVTIPAGANPFTQVQVFADANGDGIPDSTTPLCTALPGGTCTVPTQTVAGNNGVYQFVVAYTIPGTATTPTTPYSTGTVTATPVTTALYTAPNTQAADVDNVNLTTTAAFNASKSISVPAVAAPGGGAWPTAVASGPSSSSAACPTTYAAGMTSTASCQYTVYTLNFSNTGGAAGAFALSDKLPAGFTYVANSAVWSNAPGTALGDGAGGDPVGIDYQSTGGAGATITAVVKSLAPNVSQTISFVVLVNNTAAVGTSTTTNTAAYNPVDAGATATAASPGPTGSNTNPAIYTVTASYGIAVGTNLPTVATATTALDVTPGAGDGSADLTTRPSVIAGGSVQFPQIVFNTGNATDTVNLTAALGTFPAGTTFTFFAADGKTPLLDTSGDGIVDTGPIAAGGSVAIVVQANIPASATVGSGPFTALITGKSVGNPAKVDATKDTVTTVIGSLVDLTNTAAGTGVGSIGNGDLGPGPSPLPTTTNTTVAGTGTIFTLFVKNNDSTANSYNLAASQSTSFPGTLPTGWTVKFVAAGATCSGAAITATPTIAAGAQLEVDACVTPPASQAAVTAQKVYFQVLSTAVASTGVLVSDAKTDAVTVTVAAAYSATLTPNNSGQVAPGGTVVYAHTLTNTGNQSCGAYTLAAVLPAADVTAGWTAVVYLDVNGTGQIAANDPIVTSGQNQPALGAAGATQKLLVKVFAPGGATAGASDLVTITSTFTDPAPNCGTQTATDTTTVITGQIRVVKTQALDAACAGTASSFSTAPLTAKPGNCIIYQVVATNQGTAPISNMIVNDAVPAYTALAATQPATKCVSTGTTPVLANANYTVNGTTAVSCGTATTVNPGGSATLTFQVQINQ</sequence>
<protein>
    <recommendedName>
        <fullName evidence="3">DUF11 domain-containing protein</fullName>
    </recommendedName>
</protein>
<dbReference type="AlphaFoldDB" id="A0A0A1FGZ8"/>
<keyword evidence="2" id="KW-1185">Reference proteome</keyword>
<dbReference type="NCBIfam" id="TIGR01451">
    <property type="entry name" value="B_ant_repeat"/>
    <property type="match status" value="2"/>
</dbReference>
<name>A0A0A1FGZ8_9BURK</name>
<dbReference type="Proteomes" id="UP000030302">
    <property type="component" value="Chromosome"/>
</dbReference>
<evidence type="ECO:0000313" key="1">
    <source>
        <dbReference type="EMBL" id="AIY42889.1"/>
    </source>
</evidence>
<reference evidence="2" key="1">
    <citation type="journal article" date="2014" name="Soil Biol. Biochem.">
        <title>Structure and function of bacterial communities in ageing soils: Insights from the Mendocino ecological staircase.</title>
        <authorList>
            <person name="Uroz S."/>
            <person name="Tech J.J."/>
            <person name="Sawaya N.A."/>
            <person name="Frey-Klett P."/>
            <person name="Leveau J.H.J."/>
        </authorList>
    </citation>
    <scope>NUCLEOTIDE SEQUENCE [LARGE SCALE GENOMIC DNA]</scope>
    <source>
        <strain evidence="2">Cal35</strain>
    </source>
</reference>